<feature type="domain" description="Teneurin-like YD-shell" evidence="3">
    <location>
        <begin position="573"/>
        <end position="965"/>
    </location>
</feature>
<dbReference type="PANTHER" id="PTHR32305:SF15">
    <property type="entry name" value="PROTEIN RHSA-RELATED"/>
    <property type="match status" value="1"/>
</dbReference>
<evidence type="ECO:0000259" key="2">
    <source>
        <dbReference type="Pfam" id="PF20148"/>
    </source>
</evidence>
<name>A0A228EMK2_9BURK</name>
<dbReference type="InterPro" id="IPR006530">
    <property type="entry name" value="YD"/>
</dbReference>
<dbReference type="Gene3D" id="2.180.10.10">
    <property type="entry name" value="RHS repeat-associated core"/>
    <property type="match status" value="4"/>
</dbReference>
<sequence length="1625" mass="174038">MMWWAEKSIDLIYGAIPHYTAPPLQNTAYPLQDVTDVPTSMKVTLRIRYQGIDQTYTSDAIYGHRLTITYNASNQPILSLDGNAVGSPGIAPTVGSDTTLTMVVTHNGFGTTGADQTVTQTIVAKPGNIFAISNAWGPTGRGLANFFQTSLGNLRASGAADTSDAVGGTTLALLAAQWLGQTSQAYYLSERLSGNSILLYHDVGVAGYTGSSYVDLPGGLVGIANVAGDSTKEPLGLYQSGMHSSILESTVVQQVSTISAASTVKLIDLAAAAGQPIYNATSANYASAVQPNLVNCSAYFGTFSNYLAAGYNLILPQHCDITENSWTGAGYYFYGPNILGAMIKGNLAGGFMTLGQYLSTLSPLAQVASPFPPSMYNLPVTVLSNGALQIGPSLQGGSSLQGEPFNYVADPIGLAAGNFTYSRDDLSSGVGLFPQRLTFSRIYSSSAKNQDSVLGKGWAHNFNVTAKVNSDGYQGMGEDSALDAVAALVEMKASVDLLADSSHPIEKMVIATLGQRWFGDQLINNTVIVTQGLNGEVFVKWPDGSYNPPPGNSSRLILNGDGTYTYDTVHHNTMHFNSSGNIDTYKDANGTQVNYSYSGNNLTSVSNGFWRTLNFSYTNGRISQVSDGARTVQYSYDTNGNLTTFTDTMSKSTTYGYGLPGQMTQIFYPSFPSTAGVTNVYDSLGRVQTQTNARGKTYSYYFAGSRALESAPGGITRLSYLDVLGNVLQQADPLFNVTQFAYDGQGRLITKTLPQGNGFSYTYDDASCASSEKRCTQNVKSITQFAPAGSGLAPLTRSFTYESAYNKVATETDARGNATTYTYAPWGDIATVTAPVDSSGVAPWTAYDYYSWTPTGFPTMYLLWKTTVKTSASNSTATTRTYDWAHHEVPATTTVDAGTGTLNLTTTYTYDDIGNLTVVDGPRTDVTDTVTTSYDSERRPTVVTELGKQTQTTYDADGRPVAVARQIGAQWLTNCSRYSATGKVTRAWGPSMTASATTCPSEAAPVPITDTAYDDLDRPYQQTQYLAAADGGNRVTTTVYNVDDSINTIQKATGTAQQQNYVQYTYTPNGKLNSSADAKNNLTVYAYNGFDRLTNRYYPLANTPGSANSNDYDGYTYDPNGNVVTIRRRSGGTITQTWDNLNRLTARTYPSSANNVQFSYDLRGLRTASQYANGSYAVSYAWDNAGRLLNTTAGGQTLNFQYDAAGNRTQMTWPDGFNTTTSFDALNRPSVIKENGSTALATYTYDDLGRATTLTFGNGTSVQRGFDNQGGVATLTNLLTAPGDQVQFTYARNQVLDVTSVTPSNLAYQWSGGTSGSQSYTADGLNRYTTAAGGSVGYDNNGNVASYGGRSYGYDLDNRLVTGSTGLFSTVSLAYDAQGRMRQTVEPNGLFGSVTTNMLYDDTKLVAEYDSSGNVLRRYVQGSGADNPLVWYEGSGTTNKNWFYTDQLGSVVAAADTSGAKTATYTYGPFGEPNAVSGTRFRFTGQQFIGSLGLYYYKARFYSPGQGRFFQTDPVGYKDDTNLYAYVANNPVNRVDPAGLTSAVTGSSDGSFQIAGPGTKTPNTGAPYTYYVNPGSGQIRVYGGDGYPVADIDYDHDHGQGVPHIHDFTVDPLGGFPTRGGGYAP</sequence>
<protein>
    <submittedName>
        <fullName evidence="4">Rhs family protein</fullName>
    </submittedName>
</protein>
<dbReference type="PANTHER" id="PTHR32305">
    <property type="match status" value="1"/>
</dbReference>
<dbReference type="Pfam" id="PF20148">
    <property type="entry name" value="DUF6531"/>
    <property type="match status" value="1"/>
</dbReference>
<accession>A0A228EMK2</accession>
<dbReference type="Pfam" id="PF05593">
    <property type="entry name" value="RHS_repeat"/>
    <property type="match status" value="2"/>
</dbReference>
<dbReference type="NCBIfam" id="TIGR01643">
    <property type="entry name" value="YD_repeat_2x"/>
    <property type="match status" value="4"/>
</dbReference>
<evidence type="ECO:0000313" key="5">
    <source>
        <dbReference type="Proteomes" id="UP000238982"/>
    </source>
</evidence>
<dbReference type="PRINTS" id="PR00394">
    <property type="entry name" value="RHSPROTEIN"/>
</dbReference>
<feature type="domain" description="Teneurin-like YD-shell" evidence="3">
    <location>
        <begin position="1323"/>
        <end position="1532"/>
    </location>
</feature>
<organism evidence="4 5">
    <name type="scientific">Burkholderia multivorans</name>
    <dbReference type="NCBI Taxonomy" id="87883"/>
    <lineage>
        <taxon>Bacteria</taxon>
        <taxon>Pseudomonadati</taxon>
        <taxon>Pseudomonadota</taxon>
        <taxon>Betaproteobacteria</taxon>
        <taxon>Burkholderiales</taxon>
        <taxon>Burkholderiaceae</taxon>
        <taxon>Burkholderia</taxon>
        <taxon>Burkholderia cepacia complex</taxon>
    </lineage>
</organism>
<dbReference type="InterPro" id="IPR056823">
    <property type="entry name" value="TEN-like_YD-shell"/>
</dbReference>
<comment type="caution">
    <text evidence="4">The sequence shown here is derived from an EMBL/GenBank/DDBJ whole genome shotgun (WGS) entry which is preliminary data.</text>
</comment>
<dbReference type="InterPro" id="IPR050708">
    <property type="entry name" value="T6SS_VgrG/RHS"/>
</dbReference>
<evidence type="ECO:0000256" key="1">
    <source>
        <dbReference type="ARBA" id="ARBA00022737"/>
    </source>
</evidence>
<dbReference type="InterPro" id="IPR031325">
    <property type="entry name" value="RHS_repeat"/>
</dbReference>
<keyword evidence="1" id="KW-0677">Repeat</keyword>
<evidence type="ECO:0000313" key="4">
    <source>
        <dbReference type="EMBL" id="PRF64438.1"/>
    </source>
</evidence>
<dbReference type="Proteomes" id="UP000238982">
    <property type="component" value="Unassembled WGS sequence"/>
</dbReference>
<dbReference type="NCBIfam" id="TIGR03696">
    <property type="entry name" value="Rhs_assc_core"/>
    <property type="match status" value="1"/>
</dbReference>
<proteinExistence type="predicted"/>
<feature type="domain" description="DUF6531" evidence="2">
    <location>
        <begin position="410"/>
        <end position="472"/>
    </location>
</feature>
<reference evidence="4 5" key="1">
    <citation type="submission" date="2018-03" db="EMBL/GenBank/DDBJ databases">
        <authorList>
            <person name="Keele B.F."/>
        </authorList>
    </citation>
    <scope>NUCLEOTIDE SEQUENCE [LARGE SCALE GENOMIC DNA]</scope>
    <source>
        <strain evidence="4 5">AU19729</strain>
    </source>
</reference>
<evidence type="ECO:0000259" key="3">
    <source>
        <dbReference type="Pfam" id="PF25023"/>
    </source>
</evidence>
<gene>
    <name evidence="4" type="ORF">C6Q15_06200</name>
</gene>
<dbReference type="Pfam" id="PF25023">
    <property type="entry name" value="TEN_YD-shell"/>
    <property type="match status" value="2"/>
</dbReference>
<dbReference type="InterPro" id="IPR022385">
    <property type="entry name" value="Rhs_assc_core"/>
</dbReference>
<dbReference type="InterPro" id="IPR045351">
    <property type="entry name" value="DUF6531"/>
</dbReference>
<dbReference type="EMBL" id="PVGH01000029">
    <property type="protein sequence ID" value="PRF64438.1"/>
    <property type="molecule type" value="Genomic_DNA"/>
</dbReference>